<dbReference type="InterPro" id="IPR050490">
    <property type="entry name" value="Bact_solute-bd_prot1"/>
</dbReference>
<dbReference type="Pfam" id="PF01547">
    <property type="entry name" value="SBP_bac_1"/>
    <property type="match status" value="1"/>
</dbReference>
<proteinExistence type="inferred from homology"/>
<comment type="function">
    <text evidence="5">Part of a binding-protein-dependent transport system for a sugar.</text>
</comment>
<comment type="subcellular location">
    <subcellularLocation>
        <location evidence="1">Periplasm</location>
    </subcellularLocation>
</comment>
<keyword evidence="4 7" id="KW-0732">Signal</keyword>
<feature type="chain" id="PRO_5045741421" description="Probable sugar-binding periplasmic protein" evidence="7">
    <location>
        <begin position="27"/>
        <end position="421"/>
    </location>
</feature>
<dbReference type="PANTHER" id="PTHR43649">
    <property type="entry name" value="ARABINOSE-BINDING PROTEIN-RELATED"/>
    <property type="match status" value="1"/>
</dbReference>
<dbReference type="Proteomes" id="UP001303946">
    <property type="component" value="Chromosome"/>
</dbReference>
<sequence>MRQASNLLRGVACAVGLCLSGTAAQAAPTVEVLHWMTSGGQAKAMKSLKDDMESQGGKWIDTPVGGGSSEEALTKLRARVLGGDAPSSVQLKGPLIQEWGALGVLQPIDDVAAAGKWEQALPKSVAATMKYKGQWVAAPVNVHRLDWMYANPAVLKKVGITMPATWEQFDTAAAKLKAAGITPLAHGGQAWQDASLWEVIVISVGGPAFHQKALVELDPKALGGETMQKVFDRMRKLRGYVDPNFSGRDWNLATAMIMNGTAGFQIMGDWVKGDMTAAGKQAGKDYVCANPPGTDNAFLFIVDSFAMFKSKDAERLAGQKLFARLLMEPRFQENFNLAKGSIPVRTDMKLDKFDSCALAASEHMAKTVKSGGFAPSAIHDMAVPMAVKGAMTDVVTKHFNSDMSSAEAARRLADAVKLARE</sequence>
<evidence type="ECO:0000256" key="7">
    <source>
        <dbReference type="SAM" id="SignalP"/>
    </source>
</evidence>
<dbReference type="EMBL" id="CP136336">
    <property type="protein sequence ID" value="WOB07503.1"/>
    <property type="molecule type" value="Genomic_DNA"/>
</dbReference>
<reference evidence="8 9" key="1">
    <citation type="submission" date="2023-10" db="EMBL/GenBank/DDBJ databases">
        <title>Bacteria for the degradation of biodegradable plastic PBAT(Polybutylene adipate terephthalate).</title>
        <authorList>
            <person name="Weon H.-Y."/>
            <person name="Yeon J."/>
        </authorList>
    </citation>
    <scope>NUCLEOTIDE SEQUENCE [LARGE SCALE GENOMIC DNA]</scope>
    <source>
        <strain evidence="8 9">SBD 7-3</strain>
    </source>
</reference>
<protein>
    <recommendedName>
        <fullName evidence="6">Probable sugar-binding periplasmic protein</fullName>
    </recommendedName>
</protein>
<evidence type="ECO:0000313" key="8">
    <source>
        <dbReference type="EMBL" id="WOB07503.1"/>
    </source>
</evidence>
<gene>
    <name evidence="8" type="ORF">RXV79_21655</name>
</gene>
<evidence type="ECO:0000256" key="4">
    <source>
        <dbReference type="ARBA" id="ARBA00022729"/>
    </source>
</evidence>
<dbReference type="PANTHER" id="PTHR43649:SF28">
    <property type="entry name" value="BINDING PROTEIN COMPONENT OF ABC SUGAR TRANSPORTER-RELATED"/>
    <property type="match status" value="1"/>
</dbReference>
<name>A0ABZ0CR83_9BURK</name>
<evidence type="ECO:0000256" key="1">
    <source>
        <dbReference type="ARBA" id="ARBA00004418"/>
    </source>
</evidence>
<evidence type="ECO:0000256" key="6">
    <source>
        <dbReference type="ARBA" id="ARBA00049753"/>
    </source>
</evidence>
<accession>A0ABZ0CR83</accession>
<evidence type="ECO:0000256" key="3">
    <source>
        <dbReference type="ARBA" id="ARBA00022448"/>
    </source>
</evidence>
<organism evidence="8 9">
    <name type="scientific">Piscinibacter gummiphilus</name>
    <dbReference type="NCBI Taxonomy" id="946333"/>
    <lineage>
        <taxon>Bacteria</taxon>
        <taxon>Pseudomonadati</taxon>
        <taxon>Pseudomonadota</taxon>
        <taxon>Betaproteobacteria</taxon>
        <taxon>Burkholderiales</taxon>
        <taxon>Sphaerotilaceae</taxon>
        <taxon>Piscinibacter</taxon>
    </lineage>
</organism>
<dbReference type="SUPFAM" id="SSF53850">
    <property type="entry name" value="Periplasmic binding protein-like II"/>
    <property type="match status" value="1"/>
</dbReference>
<dbReference type="RefSeq" id="WP_316700162.1">
    <property type="nucleotide sequence ID" value="NZ_CP136336.1"/>
</dbReference>
<keyword evidence="3" id="KW-0813">Transport</keyword>
<evidence type="ECO:0000256" key="5">
    <source>
        <dbReference type="ARBA" id="ARBA00049629"/>
    </source>
</evidence>
<evidence type="ECO:0000313" key="9">
    <source>
        <dbReference type="Proteomes" id="UP001303946"/>
    </source>
</evidence>
<dbReference type="InterPro" id="IPR006059">
    <property type="entry name" value="SBP"/>
</dbReference>
<keyword evidence="9" id="KW-1185">Reference proteome</keyword>
<evidence type="ECO:0000256" key="2">
    <source>
        <dbReference type="ARBA" id="ARBA00008520"/>
    </source>
</evidence>
<dbReference type="Gene3D" id="3.40.190.10">
    <property type="entry name" value="Periplasmic binding protein-like II"/>
    <property type="match status" value="2"/>
</dbReference>
<feature type="signal peptide" evidence="7">
    <location>
        <begin position="1"/>
        <end position="26"/>
    </location>
</feature>
<comment type="similarity">
    <text evidence="2">Belongs to the bacterial solute-binding protein 1 family.</text>
</comment>